<dbReference type="RefSeq" id="WP_038514513.1">
    <property type="nucleotide sequence ID" value="NZ_CP008953.1"/>
</dbReference>
<evidence type="ECO:0000313" key="3">
    <source>
        <dbReference type="EMBL" id="AIG77167.1"/>
    </source>
</evidence>
<feature type="region of interest" description="Disordered" evidence="1">
    <location>
        <begin position="111"/>
        <end position="161"/>
    </location>
</feature>
<feature type="compositionally biased region" description="Low complexity" evidence="1">
    <location>
        <begin position="132"/>
        <end position="155"/>
    </location>
</feature>
<feature type="transmembrane region" description="Helical" evidence="2">
    <location>
        <begin position="6"/>
        <end position="27"/>
    </location>
</feature>
<dbReference type="HOGENOM" id="CLU_1640262_0_0_11"/>
<dbReference type="AlphaFoldDB" id="A0A075USM0"/>
<dbReference type="EMBL" id="CP008953">
    <property type="protein sequence ID" value="AIG77167.1"/>
    <property type="molecule type" value="Genomic_DNA"/>
</dbReference>
<evidence type="ECO:0000256" key="2">
    <source>
        <dbReference type="SAM" id="Phobius"/>
    </source>
</evidence>
<evidence type="ECO:0000256" key="1">
    <source>
        <dbReference type="SAM" id="MobiDB-lite"/>
    </source>
</evidence>
<dbReference type="STRING" id="208439.AJAP_21545"/>
<keyword evidence="2" id="KW-0812">Transmembrane</keyword>
<keyword evidence="2" id="KW-1133">Transmembrane helix</keyword>
<proteinExistence type="predicted"/>
<reference evidence="3 4" key="1">
    <citation type="journal article" date="2014" name="J. Biotechnol.">
        <title>Complete genome sequence of the actinobacterium Amycolatopsis japonica MG417-CF17(T) (=DSM 44213T) producing (S,S)-N,N'-ethylenediaminedisuccinic acid.</title>
        <authorList>
            <person name="Stegmann E."/>
            <person name="Albersmeier A."/>
            <person name="Spohn M."/>
            <person name="Gert H."/>
            <person name="Weber T."/>
            <person name="Wohlleben W."/>
            <person name="Kalinowski J."/>
            <person name="Ruckert C."/>
        </authorList>
    </citation>
    <scope>NUCLEOTIDE SEQUENCE [LARGE SCALE GENOMIC DNA]</scope>
    <source>
        <strain evidence="4">MG417-CF17 (DSM 44213)</strain>
    </source>
</reference>
<sequence>MSPLTFASIETIPLVLQLAVGLLGLIVSVKGRARGVSGLMVAAFAVMLVTTVLAIVWQFLSLSVSDWVESGGLSVDGIRTIYLAVAIVFDTASLLSWLLVAIAVVKSGRPSRQQQGFAPPANYPMAPQPGYPVAQPGYAPQAQPQPNPQAQQPPTEQQPPS</sequence>
<keyword evidence="4" id="KW-1185">Reference proteome</keyword>
<dbReference type="KEGG" id="aja:AJAP_21545"/>
<keyword evidence="2" id="KW-0472">Membrane</keyword>
<feature type="transmembrane region" description="Helical" evidence="2">
    <location>
        <begin position="39"/>
        <end position="60"/>
    </location>
</feature>
<name>A0A075USM0_9PSEU</name>
<accession>A0A075USM0</accession>
<dbReference type="Proteomes" id="UP000028492">
    <property type="component" value="Chromosome"/>
</dbReference>
<feature type="transmembrane region" description="Helical" evidence="2">
    <location>
        <begin position="80"/>
        <end position="105"/>
    </location>
</feature>
<gene>
    <name evidence="3" type="ORF">AJAP_21545</name>
</gene>
<evidence type="ECO:0000313" key="4">
    <source>
        <dbReference type="Proteomes" id="UP000028492"/>
    </source>
</evidence>
<organism evidence="3 4">
    <name type="scientific">Amycolatopsis japonica</name>
    <dbReference type="NCBI Taxonomy" id="208439"/>
    <lineage>
        <taxon>Bacteria</taxon>
        <taxon>Bacillati</taxon>
        <taxon>Actinomycetota</taxon>
        <taxon>Actinomycetes</taxon>
        <taxon>Pseudonocardiales</taxon>
        <taxon>Pseudonocardiaceae</taxon>
        <taxon>Amycolatopsis</taxon>
        <taxon>Amycolatopsis japonica group</taxon>
    </lineage>
</organism>
<protein>
    <submittedName>
        <fullName evidence="3">Conserved putative membrane protein</fullName>
    </submittedName>
</protein>